<dbReference type="InterPro" id="IPR000524">
    <property type="entry name" value="Tscrpt_reg_HTH_GntR"/>
</dbReference>
<proteinExistence type="predicted"/>
<evidence type="ECO:0000256" key="1">
    <source>
        <dbReference type="ARBA" id="ARBA00023015"/>
    </source>
</evidence>
<feature type="coiled-coil region" evidence="4">
    <location>
        <begin position="89"/>
        <end position="123"/>
    </location>
</feature>
<protein>
    <submittedName>
        <fullName evidence="6">GntR family transcriptional regulator</fullName>
    </submittedName>
</protein>
<dbReference type="Gene3D" id="1.10.10.10">
    <property type="entry name" value="Winged helix-like DNA-binding domain superfamily/Winged helix DNA-binding domain"/>
    <property type="match status" value="1"/>
</dbReference>
<keyword evidence="1" id="KW-0805">Transcription regulation</keyword>
<evidence type="ECO:0000313" key="7">
    <source>
        <dbReference type="Proteomes" id="UP000807371"/>
    </source>
</evidence>
<keyword evidence="2" id="KW-0238">DNA-binding</keyword>
<evidence type="ECO:0000256" key="3">
    <source>
        <dbReference type="ARBA" id="ARBA00023163"/>
    </source>
</evidence>
<dbReference type="SUPFAM" id="SSF46785">
    <property type="entry name" value="Winged helix' DNA-binding domain"/>
    <property type="match status" value="1"/>
</dbReference>
<feature type="domain" description="HTH gntR-type" evidence="5">
    <location>
        <begin position="7"/>
        <end position="76"/>
    </location>
</feature>
<organism evidence="6 7">
    <name type="scientific">Streptomyces pactum</name>
    <dbReference type="NCBI Taxonomy" id="68249"/>
    <lineage>
        <taxon>Bacteria</taxon>
        <taxon>Bacillati</taxon>
        <taxon>Actinomycetota</taxon>
        <taxon>Actinomycetes</taxon>
        <taxon>Kitasatosporales</taxon>
        <taxon>Streptomycetaceae</taxon>
        <taxon>Streptomyces</taxon>
    </lineage>
</organism>
<dbReference type="PROSITE" id="PS50949">
    <property type="entry name" value="HTH_GNTR"/>
    <property type="match status" value="1"/>
</dbReference>
<evidence type="ECO:0000313" key="6">
    <source>
        <dbReference type="EMBL" id="MBH5338093.1"/>
    </source>
</evidence>
<keyword evidence="3" id="KW-0804">Transcription</keyword>
<comment type="caution">
    <text evidence="6">The sequence shown here is derived from an EMBL/GenBank/DDBJ whole genome shotgun (WGS) entry which is preliminary data.</text>
</comment>
<evidence type="ECO:0000256" key="2">
    <source>
        <dbReference type="ARBA" id="ARBA00023125"/>
    </source>
</evidence>
<dbReference type="SMART" id="SM00345">
    <property type="entry name" value="HTH_GNTR"/>
    <property type="match status" value="1"/>
</dbReference>
<accession>A0ABS0NSB0</accession>
<name>A0ABS0NSB0_9ACTN</name>
<dbReference type="EMBL" id="JACYXC010000001">
    <property type="protein sequence ID" value="MBH5338093.1"/>
    <property type="molecule type" value="Genomic_DNA"/>
</dbReference>
<dbReference type="Proteomes" id="UP000807371">
    <property type="component" value="Unassembled WGS sequence"/>
</dbReference>
<keyword evidence="7" id="KW-1185">Reference proteome</keyword>
<evidence type="ECO:0000259" key="5">
    <source>
        <dbReference type="PROSITE" id="PS50949"/>
    </source>
</evidence>
<evidence type="ECO:0000256" key="4">
    <source>
        <dbReference type="SAM" id="Coils"/>
    </source>
</evidence>
<keyword evidence="4" id="KW-0175">Coiled coil</keyword>
<dbReference type="InterPro" id="IPR036388">
    <property type="entry name" value="WH-like_DNA-bd_sf"/>
</dbReference>
<reference evidence="6 7" key="1">
    <citation type="submission" date="2020-09" db="EMBL/GenBank/DDBJ databases">
        <title>Biosynthesis of the nuclear factor of activated T cells inhibitor NFAT-133 and its congeners in Streptomyces pactum.</title>
        <authorList>
            <person name="Zhou W."/>
            <person name="Posri P."/>
            <person name="Abugrain M.E."/>
            <person name="Weisberg A.J."/>
            <person name="Chang J.H."/>
            <person name="Mahmud T."/>
        </authorList>
    </citation>
    <scope>NUCLEOTIDE SEQUENCE [LARGE SCALE GENOMIC DNA]</scope>
    <source>
        <strain evidence="6 7">ATCC 27456</strain>
    </source>
</reference>
<dbReference type="Pfam" id="PF00392">
    <property type="entry name" value="GntR"/>
    <property type="match status" value="1"/>
</dbReference>
<dbReference type="InterPro" id="IPR036390">
    <property type="entry name" value="WH_DNA-bd_sf"/>
</dbReference>
<gene>
    <name evidence="6" type="ORF">IHE55_26260</name>
</gene>
<sequence length="130" mass="14445">MEQMRNRLRSADVEAKLREDLAGGVYAPGDRLPDVESLAEQLGKHTRAVLAAYRRLVEDGVLLEGLLEPGYFVAAADLAPEARTTARAVRAVQDRLLELEGRLGELTERMAALERLARETRCRCRYGHSG</sequence>
<dbReference type="RefSeq" id="WP_197991299.1">
    <property type="nucleotide sequence ID" value="NZ_JACYXC010000001.1"/>
</dbReference>